<dbReference type="Pfam" id="PF22692">
    <property type="entry name" value="LlgE_F_G_D1"/>
    <property type="match status" value="1"/>
</dbReference>
<dbReference type="Pfam" id="PF06429">
    <property type="entry name" value="Flg_bbr_C"/>
    <property type="match status" value="1"/>
</dbReference>
<keyword evidence="4 5" id="KW-0975">Bacterial flagellum</keyword>
<dbReference type="Pfam" id="PF00460">
    <property type="entry name" value="Flg_bb_rod"/>
    <property type="match status" value="1"/>
</dbReference>
<dbReference type="NCBIfam" id="TIGR03506">
    <property type="entry name" value="FlgEFG_subfam"/>
    <property type="match status" value="2"/>
</dbReference>
<dbReference type="Pfam" id="PF07559">
    <property type="entry name" value="FlgE_D2"/>
    <property type="match status" value="1"/>
</dbReference>
<dbReference type="SUPFAM" id="SSF117143">
    <property type="entry name" value="Flagellar hook protein flgE"/>
    <property type="match status" value="2"/>
</dbReference>
<comment type="similarity">
    <text evidence="2 5">Belongs to the flagella basal body rod proteins family.</text>
</comment>
<organism evidence="10 11">
    <name type="scientific">Gilvimarinus algae</name>
    <dbReference type="NCBI Taxonomy" id="3058037"/>
    <lineage>
        <taxon>Bacteria</taxon>
        <taxon>Pseudomonadati</taxon>
        <taxon>Pseudomonadota</taxon>
        <taxon>Gammaproteobacteria</taxon>
        <taxon>Cellvibrionales</taxon>
        <taxon>Cellvibrionaceae</taxon>
        <taxon>Gilvimarinus</taxon>
    </lineage>
</organism>
<dbReference type="PANTHER" id="PTHR30435">
    <property type="entry name" value="FLAGELLAR PROTEIN"/>
    <property type="match status" value="1"/>
</dbReference>
<dbReference type="Gene3D" id="2.60.98.20">
    <property type="entry name" value="Flagellar hook protein FlgE"/>
    <property type="match status" value="1"/>
</dbReference>
<evidence type="ECO:0000256" key="2">
    <source>
        <dbReference type="ARBA" id="ARBA00009677"/>
    </source>
</evidence>
<evidence type="ECO:0000313" key="10">
    <source>
        <dbReference type="EMBL" id="MDO3382615.1"/>
    </source>
</evidence>
<dbReference type="InterPro" id="IPR020013">
    <property type="entry name" value="Flagellar_FlgE/F/G"/>
</dbReference>
<evidence type="ECO:0000313" key="11">
    <source>
        <dbReference type="Proteomes" id="UP001168380"/>
    </source>
</evidence>
<evidence type="ECO:0000259" key="7">
    <source>
        <dbReference type="Pfam" id="PF06429"/>
    </source>
</evidence>
<dbReference type="RefSeq" id="WP_302712965.1">
    <property type="nucleotide sequence ID" value="NZ_JAULRT010000052.1"/>
</dbReference>
<keyword evidence="10" id="KW-0282">Flagellum</keyword>
<gene>
    <name evidence="10" type="ORF">QWI16_10565</name>
</gene>
<dbReference type="PANTHER" id="PTHR30435:SF1">
    <property type="entry name" value="FLAGELLAR HOOK PROTEIN FLGE"/>
    <property type="match status" value="1"/>
</dbReference>
<dbReference type="InterPro" id="IPR037058">
    <property type="entry name" value="Falgellar_hook_FlgE_sf"/>
</dbReference>
<proteinExistence type="inferred from homology"/>
<dbReference type="InterPro" id="IPR010930">
    <property type="entry name" value="Flg_bb/hook_C_dom"/>
</dbReference>
<comment type="subcellular location">
    <subcellularLocation>
        <location evidence="1 5">Bacterial flagellum basal body</location>
    </subcellularLocation>
</comment>
<sequence>MPFNTALSGIRAANADLKVTGNNIANASTTGFKASRAEFGDVYASSLLGGGSNTPGSGVNLQMIRQQFNQGNLNFTDNQLDLAVNGSGFFVISNEGDQLYTRAGAFGLDSDGYIVSNTGGNLQGYAADANGNVSGIISDLQVDVSTQAPRQTTGVDLSVNLDATESVLESVGTSFATDGAAVGVAQVGQSDSTTTTVNLGAVAVPVDFATNPTTFDLTLTGSLPASGNGTITVTLDSSTANSLQDVANLINSAIFGSATPINVQAIANGGNLELRDINEGVSSDITIANVTGANALSTALGGAPAAVAGIPAVDNGYVPQTLEIEGPNGGIVTFTSDAGSSAAQIASELNSLAGVTASATTEASIQAGTFDNTNGNLTLNGVLLSSTTLAGLEAEINALSTSTLPGITADVNVAGDLVISSAVGTDLSFGFDGDVNPTAGVIDVIGRSGTGVQNLSSTTDGLVVGGEVSIVMEEGFSVASSTPAVGNLFAPLTATSFTDVPINQFDPNDQATYNHGNSTTIYDSLGNPHIMTQYFVKQPFDPMDPSTSPNHWLMYVQIDGQNVGDPDPTLPSPQNTEATMASYNVHFNEDGTLNESLTDSMLISNWVPRDANGDQIGALGPQNVLQGGVIPVPEPPSSSNFAISLEGTTQYGEEFGVEAQDQNGYTTGRLAGLDVSDSGIIFARFTNGEAQILGQVALANFNNVEALKPVGDTMWAQTADTGEAVIGTPGSASLGSINSGALEESNVDLSAQLVNLIIAQRNFQASAKTIETANQTTQTIINLR</sequence>
<accession>A0ABT8TG45</accession>
<evidence type="ECO:0000256" key="1">
    <source>
        <dbReference type="ARBA" id="ARBA00004117"/>
    </source>
</evidence>
<name>A0ABT8TG45_9GAMM</name>
<feature type="domain" description="Flagellar hook protein FlgE/F/G-like D1" evidence="9">
    <location>
        <begin position="83"/>
        <end position="141"/>
    </location>
</feature>
<keyword evidence="10" id="KW-0969">Cilium</keyword>
<feature type="domain" description="Flagellar basal-body/hook protein C-terminal" evidence="7">
    <location>
        <begin position="739"/>
        <end position="783"/>
    </location>
</feature>
<dbReference type="EMBL" id="JAULRT010000052">
    <property type="protein sequence ID" value="MDO3382615.1"/>
    <property type="molecule type" value="Genomic_DNA"/>
</dbReference>
<evidence type="ECO:0000259" key="6">
    <source>
        <dbReference type="Pfam" id="PF00460"/>
    </source>
</evidence>
<evidence type="ECO:0000256" key="3">
    <source>
        <dbReference type="ARBA" id="ARBA00019015"/>
    </source>
</evidence>
<dbReference type="Proteomes" id="UP001168380">
    <property type="component" value="Unassembled WGS sequence"/>
</dbReference>
<dbReference type="InterPro" id="IPR053967">
    <property type="entry name" value="LlgE_F_G-like_D1"/>
</dbReference>
<protein>
    <recommendedName>
        <fullName evidence="3 5">Flagellar hook protein FlgE</fullName>
    </recommendedName>
</protein>
<evidence type="ECO:0000256" key="4">
    <source>
        <dbReference type="ARBA" id="ARBA00023143"/>
    </source>
</evidence>
<feature type="domain" description="Flagellar basal body rod protein N-terminal" evidence="6">
    <location>
        <begin position="3"/>
        <end position="33"/>
    </location>
</feature>
<comment type="function">
    <text evidence="5">A flexible structure which links the flagellar filament to the drive apparatus in the basal body.</text>
</comment>
<reference evidence="10" key="1">
    <citation type="submission" date="2023-07" db="EMBL/GenBank/DDBJ databases">
        <title>Gilvimarinus algae sp. nov., isolated from the surface of Kelp.</title>
        <authorList>
            <person name="Sun Y.Y."/>
            <person name="Gong Y."/>
            <person name="Du Z.J."/>
        </authorList>
    </citation>
    <scope>NUCLEOTIDE SEQUENCE</scope>
    <source>
        <strain evidence="10">SDUM040014</strain>
    </source>
</reference>
<feature type="domain" description="Flagellar hook protein FlgE D2" evidence="8">
    <location>
        <begin position="494"/>
        <end position="665"/>
    </location>
</feature>
<evidence type="ECO:0000259" key="9">
    <source>
        <dbReference type="Pfam" id="PF22692"/>
    </source>
</evidence>
<keyword evidence="11" id="KW-1185">Reference proteome</keyword>
<dbReference type="InterPro" id="IPR011491">
    <property type="entry name" value="FlgE_D2"/>
</dbReference>
<evidence type="ECO:0000256" key="5">
    <source>
        <dbReference type="RuleBase" id="RU362116"/>
    </source>
</evidence>
<dbReference type="InterPro" id="IPR037925">
    <property type="entry name" value="FlgE/F/G-like"/>
</dbReference>
<keyword evidence="10" id="KW-0966">Cell projection</keyword>
<dbReference type="InterPro" id="IPR001444">
    <property type="entry name" value="Flag_bb_rod_N"/>
</dbReference>
<comment type="caution">
    <text evidence="10">The sequence shown here is derived from an EMBL/GenBank/DDBJ whole genome shotgun (WGS) entry which is preliminary data.</text>
</comment>
<evidence type="ECO:0000259" key="8">
    <source>
        <dbReference type="Pfam" id="PF07559"/>
    </source>
</evidence>